<evidence type="ECO:0000313" key="3">
    <source>
        <dbReference type="Proteomes" id="UP000005413"/>
    </source>
</evidence>
<protein>
    <submittedName>
        <fullName evidence="2">Uncharacterized protein</fullName>
    </submittedName>
</protein>
<feature type="transmembrane region" description="Helical" evidence="1">
    <location>
        <begin position="6"/>
        <end position="23"/>
    </location>
</feature>
<name>G5JKJ2_9STAP</name>
<keyword evidence="1" id="KW-0812">Transmembrane</keyword>
<evidence type="ECO:0000256" key="1">
    <source>
        <dbReference type="SAM" id="Phobius"/>
    </source>
</evidence>
<reference evidence="2 3" key="1">
    <citation type="journal article" date="2012" name="BMC Genomics">
        <title>Comparative genomic analysis of the genus Staphylococcus including Staphylococcus aureus and its newly described sister species Staphylococcus simiae.</title>
        <authorList>
            <person name="Suzuki H."/>
            <person name="Lefebure T."/>
            <person name="Pavinski Bitar P."/>
            <person name="Stanhope M.J."/>
        </authorList>
    </citation>
    <scope>NUCLEOTIDE SEQUENCE [LARGE SCALE GENOMIC DNA]</scope>
    <source>
        <strain evidence="2 3">CCM 7213</strain>
    </source>
</reference>
<keyword evidence="3" id="KW-1185">Reference proteome</keyword>
<gene>
    <name evidence="2" type="ORF">SS7213T_10064</name>
</gene>
<dbReference type="AlphaFoldDB" id="G5JKJ2"/>
<dbReference type="RefSeq" id="WP_002464703.1">
    <property type="nucleotide sequence ID" value="NZ_AEUN01000486.1"/>
</dbReference>
<organism evidence="2 3">
    <name type="scientific">Staphylococcus simiae CCM 7213 = CCUG 51256</name>
    <dbReference type="NCBI Taxonomy" id="911238"/>
    <lineage>
        <taxon>Bacteria</taxon>
        <taxon>Bacillati</taxon>
        <taxon>Bacillota</taxon>
        <taxon>Bacilli</taxon>
        <taxon>Bacillales</taxon>
        <taxon>Staphylococcaceae</taxon>
        <taxon>Staphylococcus</taxon>
    </lineage>
</organism>
<dbReference type="OrthoDB" id="2403610at2"/>
<dbReference type="Proteomes" id="UP000005413">
    <property type="component" value="Unassembled WGS sequence"/>
</dbReference>
<dbReference type="PATRIC" id="fig|911238.3.peg.1761"/>
<keyword evidence="1" id="KW-1133">Transmembrane helix</keyword>
<evidence type="ECO:0000313" key="2">
    <source>
        <dbReference type="EMBL" id="EHJ07301.1"/>
    </source>
</evidence>
<sequence>MLERYIKVLGLYIITTLLSAIIVPSSKVANKVVKFVLRTMVGYSVFAYGLHFFSKLKSYKKEEE</sequence>
<accession>G5JKJ2</accession>
<proteinExistence type="predicted"/>
<dbReference type="EMBL" id="AEUN01000486">
    <property type="protein sequence ID" value="EHJ07301.1"/>
    <property type="molecule type" value="Genomic_DNA"/>
</dbReference>
<comment type="caution">
    <text evidence="2">The sequence shown here is derived from an EMBL/GenBank/DDBJ whole genome shotgun (WGS) entry which is preliminary data.</text>
</comment>
<feature type="transmembrane region" description="Helical" evidence="1">
    <location>
        <begin position="35"/>
        <end position="54"/>
    </location>
</feature>
<keyword evidence="1" id="KW-0472">Membrane</keyword>